<accession>A0AAD1ERU2</accession>
<evidence type="ECO:0008006" key="3">
    <source>
        <dbReference type="Google" id="ProtNLM"/>
    </source>
</evidence>
<dbReference type="GeneID" id="45547295"/>
<evidence type="ECO:0000313" key="1">
    <source>
        <dbReference type="EMBL" id="BAN73190.1"/>
    </source>
</evidence>
<name>A0AAD1ERU2_LACCA</name>
<protein>
    <recommendedName>
        <fullName evidence="3">Bacteriocin</fullName>
    </recommendedName>
</protein>
<evidence type="ECO:0000313" key="2">
    <source>
        <dbReference type="Proteomes" id="UP000015560"/>
    </source>
</evidence>
<sequence length="75" mass="7215">MSTFNTLVSLNEAQLQKVAGGKGGKCSAKEANKAMLSGFASGAFVGAFGGPASALGAGGASGLGAGIGYWASCWI</sequence>
<organism evidence="1 2">
    <name type="scientific">Lacticaseibacillus casei DSM 20011 = JCM 1134 = ATCC 393</name>
    <dbReference type="NCBI Taxonomy" id="1423732"/>
    <lineage>
        <taxon>Bacteria</taxon>
        <taxon>Bacillati</taxon>
        <taxon>Bacillota</taxon>
        <taxon>Bacilli</taxon>
        <taxon>Lactobacillales</taxon>
        <taxon>Lactobacillaceae</taxon>
        <taxon>Lacticaseibacillus</taxon>
    </lineage>
</organism>
<dbReference type="RefSeq" id="WP_191995840.1">
    <property type="nucleotide sequence ID" value="NZ_AP012544.1"/>
</dbReference>
<dbReference type="AlphaFoldDB" id="A0AAD1ERU2"/>
<dbReference type="EMBL" id="AP012544">
    <property type="protein sequence ID" value="BAN73190.1"/>
    <property type="molecule type" value="Genomic_DNA"/>
</dbReference>
<dbReference type="Proteomes" id="UP000015560">
    <property type="component" value="Chromosome"/>
</dbReference>
<reference evidence="1 2" key="1">
    <citation type="journal article" date="2013" name="PLoS ONE">
        <title>Genomic Adaptation of the Lactobacillus casei Group.</title>
        <authorList>
            <person name="Toh H."/>
            <person name="Oshima K."/>
            <person name="Nakano A."/>
            <person name="Takahata M."/>
            <person name="Murakami M."/>
            <person name="Takaki T."/>
            <person name="Nishiyama H."/>
            <person name="Igimi S."/>
            <person name="Hattori M."/>
            <person name="Morita H."/>
        </authorList>
    </citation>
    <scope>NUCLEOTIDE SEQUENCE [LARGE SCALE GENOMIC DNA]</scope>
    <source>
        <strain evidence="1 2">ATCC 393</strain>
    </source>
</reference>
<gene>
    <name evidence="1" type="ORF">LBCZ_0022</name>
</gene>
<proteinExistence type="predicted"/>